<dbReference type="PANTHER" id="PTHR33884:SF3">
    <property type="entry name" value="UPF0410 PROTEIN YMGE"/>
    <property type="match status" value="1"/>
</dbReference>
<evidence type="ECO:0000256" key="2">
    <source>
        <dbReference type="ARBA" id="ARBA00022475"/>
    </source>
</evidence>
<feature type="transmembrane region" description="Helical" evidence="6">
    <location>
        <begin position="30"/>
        <end position="52"/>
    </location>
</feature>
<dbReference type="PANTHER" id="PTHR33884">
    <property type="entry name" value="UPF0410 PROTEIN YMGE"/>
    <property type="match status" value="1"/>
</dbReference>
<evidence type="ECO:0008006" key="8">
    <source>
        <dbReference type="Google" id="ProtNLM"/>
    </source>
</evidence>
<feature type="transmembrane region" description="Helical" evidence="6">
    <location>
        <begin position="58"/>
        <end position="80"/>
    </location>
</feature>
<evidence type="ECO:0000256" key="5">
    <source>
        <dbReference type="ARBA" id="ARBA00023136"/>
    </source>
</evidence>
<dbReference type="AlphaFoldDB" id="A0A644YPA9"/>
<keyword evidence="3 6" id="KW-0812">Transmembrane</keyword>
<name>A0A644YPA9_9ZZZZ</name>
<evidence type="ECO:0000256" key="6">
    <source>
        <dbReference type="SAM" id="Phobius"/>
    </source>
</evidence>
<sequence length="84" mass="8606">MGILGWIIIGALAGWIASMLTGNNEKMGTGANIVVGIIGGFIGGLVMNLLGGSGITGFNLWSLLVAVIGSVILLWIVNAIKRRA</sequence>
<dbReference type="GO" id="GO:0005886">
    <property type="term" value="C:plasma membrane"/>
    <property type="evidence" value="ECO:0007669"/>
    <property type="project" value="UniProtKB-SubCell"/>
</dbReference>
<evidence type="ECO:0000256" key="1">
    <source>
        <dbReference type="ARBA" id="ARBA00004651"/>
    </source>
</evidence>
<dbReference type="EMBL" id="VSSQ01005710">
    <property type="protein sequence ID" value="MPM30149.1"/>
    <property type="molecule type" value="Genomic_DNA"/>
</dbReference>
<keyword evidence="2" id="KW-1003">Cell membrane</keyword>
<dbReference type="InterPro" id="IPR007341">
    <property type="entry name" value="Transgly_assoc"/>
</dbReference>
<comment type="subcellular location">
    <subcellularLocation>
        <location evidence="1">Cell membrane</location>
        <topology evidence="1">Multi-pass membrane protein</topology>
    </subcellularLocation>
</comment>
<keyword evidence="5 6" id="KW-0472">Membrane</keyword>
<dbReference type="Pfam" id="PF04226">
    <property type="entry name" value="Transgly_assoc"/>
    <property type="match status" value="1"/>
</dbReference>
<evidence type="ECO:0000313" key="7">
    <source>
        <dbReference type="EMBL" id="MPM30149.1"/>
    </source>
</evidence>
<accession>A0A644YPA9</accession>
<proteinExistence type="predicted"/>
<organism evidence="7">
    <name type="scientific">bioreactor metagenome</name>
    <dbReference type="NCBI Taxonomy" id="1076179"/>
    <lineage>
        <taxon>unclassified sequences</taxon>
        <taxon>metagenomes</taxon>
        <taxon>ecological metagenomes</taxon>
    </lineage>
</organism>
<gene>
    <name evidence="7" type="ORF">SDC9_76694</name>
</gene>
<keyword evidence="4 6" id="KW-1133">Transmembrane helix</keyword>
<comment type="caution">
    <text evidence="7">The sequence shown here is derived from an EMBL/GenBank/DDBJ whole genome shotgun (WGS) entry which is preliminary data.</text>
</comment>
<protein>
    <recommendedName>
        <fullName evidence="8">Transglycosylase associated protein</fullName>
    </recommendedName>
</protein>
<reference evidence="7" key="1">
    <citation type="submission" date="2019-08" db="EMBL/GenBank/DDBJ databases">
        <authorList>
            <person name="Kucharzyk K."/>
            <person name="Murdoch R.W."/>
            <person name="Higgins S."/>
            <person name="Loffler F."/>
        </authorList>
    </citation>
    <scope>NUCLEOTIDE SEQUENCE</scope>
</reference>
<feature type="transmembrane region" description="Helical" evidence="6">
    <location>
        <begin position="6"/>
        <end position="23"/>
    </location>
</feature>
<evidence type="ECO:0000256" key="3">
    <source>
        <dbReference type="ARBA" id="ARBA00022692"/>
    </source>
</evidence>
<evidence type="ECO:0000256" key="4">
    <source>
        <dbReference type="ARBA" id="ARBA00022989"/>
    </source>
</evidence>